<dbReference type="AlphaFoldDB" id="A0A2M8KSS2"/>
<proteinExistence type="predicted"/>
<comment type="caution">
    <text evidence="2">The sequence shown here is derived from an EMBL/GenBank/DDBJ whole genome shotgun (WGS) entry which is preliminary data.</text>
</comment>
<gene>
    <name evidence="2" type="ORF">COU88_01990</name>
</gene>
<dbReference type="Proteomes" id="UP000229554">
    <property type="component" value="Unassembled WGS sequence"/>
</dbReference>
<reference evidence="3" key="1">
    <citation type="submission" date="2017-09" db="EMBL/GenBank/DDBJ databases">
        <title>Depth-based differentiation of microbial function through sediment-hosted aquifers and enrichment of novel symbionts in the deep terrestrial subsurface.</title>
        <authorList>
            <person name="Probst A.J."/>
            <person name="Ladd B."/>
            <person name="Jarett J.K."/>
            <person name="Geller-Mcgrath D.E."/>
            <person name="Sieber C.M.K."/>
            <person name="Emerson J.B."/>
            <person name="Anantharaman K."/>
            <person name="Thomas B.C."/>
            <person name="Malmstrom R."/>
            <person name="Stieglmeier M."/>
            <person name="Klingl A."/>
            <person name="Woyke T."/>
            <person name="Ryan C.M."/>
            <person name="Banfield J.F."/>
        </authorList>
    </citation>
    <scope>NUCLEOTIDE SEQUENCE [LARGE SCALE GENOMIC DNA]</scope>
</reference>
<dbReference type="EMBL" id="PFED01000086">
    <property type="protein sequence ID" value="PJE62978.1"/>
    <property type="molecule type" value="Genomic_DNA"/>
</dbReference>
<evidence type="ECO:0000313" key="2">
    <source>
        <dbReference type="EMBL" id="PJE62978.1"/>
    </source>
</evidence>
<keyword evidence="1" id="KW-0472">Membrane</keyword>
<name>A0A2M8KSS2_9BACT</name>
<sequence length="112" mass="12556">MAKKKIVSKKSRVVRSKGSDSVLFSVTPVSRGIAFALFIVFPLIAFALGVQYFQKVSTAEIDREMELPQYLCPAVQKVDCVVPISEENQEMCKPQFLTWAEDNCPSFEGAQY</sequence>
<feature type="transmembrane region" description="Helical" evidence="1">
    <location>
        <begin position="21"/>
        <end position="48"/>
    </location>
</feature>
<organism evidence="2 3">
    <name type="scientific">Candidatus Roizmanbacteria bacterium CG10_big_fil_rev_8_21_14_0_10_39_6</name>
    <dbReference type="NCBI Taxonomy" id="1974853"/>
    <lineage>
        <taxon>Bacteria</taxon>
        <taxon>Candidatus Roizmaniibacteriota</taxon>
    </lineage>
</organism>
<accession>A0A2M8KSS2</accession>
<keyword evidence="1" id="KW-0812">Transmembrane</keyword>
<keyword evidence="1" id="KW-1133">Transmembrane helix</keyword>
<evidence type="ECO:0000313" key="3">
    <source>
        <dbReference type="Proteomes" id="UP000229554"/>
    </source>
</evidence>
<protein>
    <submittedName>
        <fullName evidence="2">Uncharacterized protein</fullName>
    </submittedName>
</protein>
<evidence type="ECO:0000256" key="1">
    <source>
        <dbReference type="SAM" id="Phobius"/>
    </source>
</evidence>